<dbReference type="AlphaFoldDB" id="A0A1W6MW74"/>
<dbReference type="SUPFAM" id="SSF47384">
    <property type="entry name" value="Homodimeric domain of signal transducing histidine kinase"/>
    <property type="match status" value="1"/>
</dbReference>
<accession>A0A1W6MW74</accession>
<dbReference type="STRING" id="655015.B1812_13020"/>
<evidence type="ECO:0000256" key="6">
    <source>
        <dbReference type="ARBA" id="ARBA00022777"/>
    </source>
</evidence>
<dbReference type="CDD" id="cd00082">
    <property type="entry name" value="HisKA"/>
    <property type="match status" value="1"/>
</dbReference>
<feature type="domain" description="PAS" evidence="10">
    <location>
        <begin position="66"/>
        <end position="130"/>
    </location>
</feature>
<dbReference type="SMART" id="SM00388">
    <property type="entry name" value="HisKA"/>
    <property type="match status" value="1"/>
</dbReference>
<dbReference type="InterPro" id="IPR013767">
    <property type="entry name" value="PAS_fold"/>
</dbReference>
<keyword evidence="7" id="KW-0067">ATP-binding</keyword>
<keyword evidence="4" id="KW-0808">Transferase</keyword>
<dbReference type="SMART" id="SM00091">
    <property type="entry name" value="PAS"/>
    <property type="match status" value="1"/>
</dbReference>
<dbReference type="RefSeq" id="WP_085771968.1">
    <property type="nucleotide sequence ID" value="NZ_AP027149.1"/>
</dbReference>
<keyword evidence="8" id="KW-0902">Two-component regulatory system</keyword>
<dbReference type="InterPro" id="IPR035965">
    <property type="entry name" value="PAS-like_dom_sf"/>
</dbReference>
<keyword evidence="3" id="KW-0597">Phosphoprotein</keyword>
<dbReference type="EC" id="2.7.13.3" evidence="2"/>
<organism evidence="11 12">
    <name type="scientific">Methylocystis bryophila</name>
    <dbReference type="NCBI Taxonomy" id="655015"/>
    <lineage>
        <taxon>Bacteria</taxon>
        <taxon>Pseudomonadati</taxon>
        <taxon>Pseudomonadota</taxon>
        <taxon>Alphaproteobacteria</taxon>
        <taxon>Hyphomicrobiales</taxon>
        <taxon>Methylocystaceae</taxon>
        <taxon>Methylocystis</taxon>
    </lineage>
</organism>
<dbReference type="SMART" id="SM00387">
    <property type="entry name" value="HATPase_c"/>
    <property type="match status" value="1"/>
</dbReference>
<dbReference type="PRINTS" id="PR00344">
    <property type="entry name" value="BCTRLSENSOR"/>
</dbReference>
<feature type="domain" description="Histidine kinase" evidence="9">
    <location>
        <begin position="217"/>
        <end position="455"/>
    </location>
</feature>
<dbReference type="Gene3D" id="3.30.450.20">
    <property type="entry name" value="PAS domain"/>
    <property type="match status" value="1"/>
</dbReference>
<dbReference type="Gene3D" id="3.30.565.10">
    <property type="entry name" value="Histidine kinase-like ATPase, C-terminal domain"/>
    <property type="match status" value="1"/>
</dbReference>
<dbReference type="InterPro" id="IPR005467">
    <property type="entry name" value="His_kinase_dom"/>
</dbReference>
<proteinExistence type="predicted"/>
<evidence type="ECO:0000259" key="9">
    <source>
        <dbReference type="PROSITE" id="PS50109"/>
    </source>
</evidence>
<dbReference type="PROSITE" id="PS50112">
    <property type="entry name" value="PAS"/>
    <property type="match status" value="1"/>
</dbReference>
<evidence type="ECO:0000313" key="12">
    <source>
        <dbReference type="Proteomes" id="UP000193978"/>
    </source>
</evidence>
<dbReference type="OrthoDB" id="226486at2"/>
<evidence type="ECO:0000256" key="7">
    <source>
        <dbReference type="ARBA" id="ARBA00022840"/>
    </source>
</evidence>
<keyword evidence="5" id="KW-0547">Nucleotide-binding</keyword>
<evidence type="ECO:0000256" key="5">
    <source>
        <dbReference type="ARBA" id="ARBA00022741"/>
    </source>
</evidence>
<dbReference type="PROSITE" id="PS50109">
    <property type="entry name" value="HIS_KIN"/>
    <property type="match status" value="1"/>
</dbReference>
<dbReference type="GO" id="GO:0005524">
    <property type="term" value="F:ATP binding"/>
    <property type="evidence" value="ECO:0007669"/>
    <property type="project" value="UniProtKB-KW"/>
</dbReference>
<dbReference type="InterPro" id="IPR000014">
    <property type="entry name" value="PAS"/>
</dbReference>
<evidence type="ECO:0000256" key="4">
    <source>
        <dbReference type="ARBA" id="ARBA00022679"/>
    </source>
</evidence>
<comment type="catalytic activity">
    <reaction evidence="1">
        <text>ATP + protein L-histidine = ADP + protein N-phospho-L-histidine.</text>
        <dbReference type="EC" id="2.7.13.3"/>
    </reaction>
</comment>
<dbReference type="SUPFAM" id="SSF55785">
    <property type="entry name" value="PYP-like sensor domain (PAS domain)"/>
    <property type="match status" value="1"/>
</dbReference>
<evidence type="ECO:0000259" key="10">
    <source>
        <dbReference type="PROSITE" id="PS50112"/>
    </source>
</evidence>
<evidence type="ECO:0000256" key="8">
    <source>
        <dbReference type="ARBA" id="ARBA00023012"/>
    </source>
</evidence>
<dbReference type="GO" id="GO:0000155">
    <property type="term" value="F:phosphorelay sensor kinase activity"/>
    <property type="evidence" value="ECO:0007669"/>
    <property type="project" value="InterPro"/>
</dbReference>
<evidence type="ECO:0000256" key="2">
    <source>
        <dbReference type="ARBA" id="ARBA00012438"/>
    </source>
</evidence>
<dbReference type="InterPro" id="IPR003594">
    <property type="entry name" value="HATPase_dom"/>
</dbReference>
<dbReference type="CDD" id="cd00130">
    <property type="entry name" value="PAS"/>
    <property type="match status" value="1"/>
</dbReference>
<keyword evidence="12" id="KW-1185">Reference proteome</keyword>
<evidence type="ECO:0000256" key="1">
    <source>
        <dbReference type="ARBA" id="ARBA00000085"/>
    </source>
</evidence>
<dbReference type="Pfam" id="PF00989">
    <property type="entry name" value="PAS"/>
    <property type="match status" value="1"/>
</dbReference>
<evidence type="ECO:0000313" key="11">
    <source>
        <dbReference type="EMBL" id="ARN81851.1"/>
    </source>
</evidence>
<dbReference type="Proteomes" id="UP000193978">
    <property type="component" value="Chromosome"/>
</dbReference>
<dbReference type="EMBL" id="CP019948">
    <property type="protein sequence ID" value="ARN81851.1"/>
    <property type="molecule type" value="Genomic_DNA"/>
</dbReference>
<dbReference type="InterPro" id="IPR004358">
    <property type="entry name" value="Sig_transdc_His_kin-like_C"/>
</dbReference>
<dbReference type="Pfam" id="PF02518">
    <property type="entry name" value="HATPase_c"/>
    <property type="match status" value="1"/>
</dbReference>
<reference evidence="11 12" key="1">
    <citation type="submission" date="2017-02" db="EMBL/GenBank/DDBJ databases">
        <authorList>
            <person name="Peterson S.W."/>
        </authorList>
    </citation>
    <scope>NUCLEOTIDE SEQUENCE [LARGE SCALE GENOMIC DNA]</scope>
    <source>
        <strain evidence="11 12">S285</strain>
    </source>
</reference>
<sequence length="471" mass="51518">MTNPDASRLARRGELIALVGGKEEVLLSEDGESMWVEVIRKMDEVYADLIGYETDLERKNAELEEARNFIAGVVASISDVLIVCDEKGAIVQVNPAFQRLMGAPELALVDQPFAECVASESRTAVQAMFEPGPMSKEESLELCFKTASGPSDVMAVNCSARFNSQGRLAGAVFTGRPIGQLRRAYEALHCAHVELQQAQARLIEQEKMASLGRLVAGVAHELNNPISFVYGNIHTLNRYRMTLADYLASIHSGMPDEAREALRRRLKIDAVLEDLEPLIEGTLEGAVRISDIVKNLRRLSFGSNAPRVSVELSKVVRTASQWASRSKKAKARIEMRLEADLFAFAHEGQIHSAIGNLVDNALDAVRSAPNPSVLIETRSEEKLAVVEVSDNGPGVSEDARARIFEPFFTTKPVGEGTGLGLWITYSIVREHGGVIDCVNLPQGGARFTLKVPRCDPPVKEQSGSTKLRQLD</sequence>
<dbReference type="InterPro" id="IPR003661">
    <property type="entry name" value="HisK_dim/P_dom"/>
</dbReference>
<protein>
    <recommendedName>
        <fullName evidence="2">histidine kinase</fullName>
        <ecNumber evidence="2">2.7.13.3</ecNumber>
    </recommendedName>
</protein>
<dbReference type="GO" id="GO:0006355">
    <property type="term" value="P:regulation of DNA-templated transcription"/>
    <property type="evidence" value="ECO:0007669"/>
    <property type="project" value="InterPro"/>
</dbReference>
<evidence type="ECO:0000256" key="3">
    <source>
        <dbReference type="ARBA" id="ARBA00022553"/>
    </source>
</evidence>
<keyword evidence="6 11" id="KW-0418">Kinase</keyword>
<dbReference type="InterPro" id="IPR036097">
    <property type="entry name" value="HisK_dim/P_sf"/>
</dbReference>
<dbReference type="InterPro" id="IPR036890">
    <property type="entry name" value="HATPase_C_sf"/>
</dbReference>
<dbReference type="PANTHER" id="PTHR43065:SF42">
    <property type="entry name" value="TWO-COMPONENT SENSOR PPRA"/>
    <property type="match status" value="1"/>
</dbReference>
<dbReference type="Gene3D" id="1.10.287.130">
    <property type="match status" value="1"/>
</dbReference>
<dbReference type="NCBIfam" id="TIGR00229">
    <property type="entry name" value="sensory_box"/>
    <property type="match status" value="1"/>
</dbReference>
<dbReference type="PANTHER" id="PTHR43065">
    <property type="entry name" value="SENSOR HISTIDINE KINASE"/>
    <property type="match status" value="1"/>
</dbReference>
<dbReference type="SUPFAM" id="SSF55874">
    <property type="entry name" value="ATPase domain of HSP90 chaperone/DNA topoisomerase II/histidine kinase"/>
    <property type="match status" value="1"/>
</dbReference>
<dbReference type="KEGG" id="mbry:B1812_13020"/>
<gene>
    <name evidence="11" type="ORF">B1812_13020</name>
</gene>
<name>A0A1W6MW74_9HYPH</name>